<evidence type="ECO:0000256" key="2">
    <source>
        <dbReference type="ARBA" id="ARBA00010690"/>
    </source>
</evidence>
<gene>
    <name evidence="9" type="primary">sctU</name>
    <name evidence="9" type="ORF">JMJ56_18565</name>
</gene>
<keyword evidence="4 8" id="KW-0812">Transmembrane</keyword>
<feature type="transmembrane region" description="Helical" evidence="8">
    <location>
        <begin position="146"/>
        <end position="167"/>
    </location>
</feature>
<evidence type="ECO:0000256" key="1">
    <source>
        <dbReference type="ARBA" id="ARBA00004651"/>
    </source>
</evidence>
<dbReference type="Proteomes" id="UP000660885">
    <property type="component" value="Unassembled WGS sequence"/>
</dbReference>
<evidence type="ECO:0000256" key="4">
    <source>
        <dbReference type="ARBA" id="ARBA00022692"/>
    </source>
</evidence>
<keyword evidence="7 8" id="KW-0472">Membrane</keyword>
<evidence type="ECO:0000256" key="3">
    <source>
        <dbReference type="ARBA" id="ARBA00022475"/>
    </source>
</evidence>
<dbReference type="PRINTS" id="PR00950">
    <property type="entry name" value="TYPE3IMSPROT"/>
</dbReference>
<dbReference type="EMBL" id="JAETWB010000010">
    <property type="protein sequence ID" value="MBL6080028.1"/>
    <property type="molecule type" value="Genomic_DNA"/>
</dbReference>
<keyword evidence="5 8" id="KW-1133">Transmembrane helix</keyword>
<dbReference type="InterPro" id="IPR006307">
    <property type="entry name" value="BsaZ-like"/>
</dbReference>
<keyword evidence="6" id="KW-0843">Virulence</keyword>
<evidence type="ECO:0000256" key="7">
    <source>
        <dbReference type="ARBA" id="ARBA00023136"/>
    </source>
</evidence>
<dbReference type="InterPro" id="IPR029025">
    <property type="entry name" value="T3SS_substrate_exporter_C"/>
</dbReference>
<dbReference type="PANTHER" id="PTHR30531:SF14">
    <property type="entry name" value="SURFACE PRESENTATION OF ANTIGENS PROTEIN SPAS"/>
    <property type="match status" value="1"/>
</dbReference>
<evidence type="ECO:0000256" key="6">
    <source>
        <dbReference type="ARBA" id="ARBA00023026"/>
    </source>
</evidence>
<dbReference type="RefSeq" id="WP_202833268.1">
    <property type="nucleotide sequence ID" value="NZ_JAETWB010000010.1"/>
</dbReference>
<comment type="similarity">
    <text evidence="2">Belongs to the type III secretion exporter family.</text>
</comment>
<name>A0ABS1U5V2_9PROT</name>
<dbReference type="SUPFAM" id="SSF160544">
    <property type="entry name" value="EscU C-terminal domain-like"/>
    <property type="match status" value="1"/>
</dbReference>
<dbReference type="InterPro" id="IPR006135">
    <property type="entry name" value="T3SS_substrate_exporter"/>
</dbReference>
<comment type="subcellular location">
    <subcellularLocation>
        <location evidence="1">Cell membrane</location>
        <topology evidence="1">Multi-pass membrane protein</topology>
    </subcellularLocation>
</comment>
<keyword evidence="10" id="KW-1185">Reference proteome</keyword>
<comment type="caution">
    <text evidence="9">The sequence shown here is derived from an EMBL/GenBank/DDBJ whole genome shotgun (WGS) entry which is preliminary data.</text>
</comment>
<sequence length="346" mass="38406">MSEKTEQPTAKRLRDARKKGEVPFSKELSSSLLILLFFTLLAVTLPGMTQRMQIMLTMPLPFLDMPPSIAADRVLHGLLEQMVTLLLPFLLICVVGGAAGSLLQFGLLLSGEHAKPSLKKLNPAQYFKKTFGLQNLVEFGKSLLKIAVLSAIVWHIVTGGMQALVYLPACGLDCLRRYVGDMLYLLMVWAAAPFIIIAAADFAYQRYSFTKKHKMSKDEVKREYKESEGDPQVKGMRKQLHQQMLAEGKIDRARKATMLVTNPTHVAVAVVYEEQTTPLPVVTAMGTDLVARRMIEAAHAAGVPVMQDVPLARALLEQAMVEQYIPSDLIEPFAEVLRALQSLSRE</sequence>
<reference evidence="9 10" key="1">
    <citation type="submission" date="2021-01" db="EMBL/GenBank/DDBJ databases">
        <title>Belnapia mucosa sp. nov. and Belnapia arida sp. nov., isolated from the Tabernas Desert (Almeria, Spain).</title>
        <authorList>
            <person name="Molina-Menor E."/>
            <person name="Vidal-Verdu A."/>
            <person name="Calonge A."/>
            <person name="Satari L."/>
            <person name="Pereto J."/>
            <person name="Porcar M."/>
        </authorList>
    </citation>
    <scope>NUCLEOTIDE SEQUENCE [LARGE SCALE GENOMIC DNA]</scope>
    <source>
        <strain evidence="9 10">T18</strain>
    </source>
</reference>
<dbReference type="NCBIfam" id="TIGR01404">
    <property type="entry name" value="FlhB_rel_III"/>
    <property type="match status" value="1"/>
</dbReference>
<dbReference type="Pfam" id="PF01312">
    <property type="entry name" value="Bac_export_2"/>
    <property type="match status" value="1"/>
</dbReference>
<evidence type="ECO:0000313" key="10">
    <source>
        <dbReference type="Proteomes" id="UP000660885"/>
    </source>
</evidence>
<proteinExistence type="inferred from homology"/>
<accession>A0ABS1U5V2</accession>
<dbReference type="PANTHER" id="PTHR30531">
    <property type="entry name" value="FLAGELLAR BIOSYNTHETIC PROTEIN FLHB"/>
    <property type="match status" value="1"/>
</dbReference>
<feature type="transmembrane region" description="Helical" evidence="8">
    <location>
        <begin position="182"/>
        <end position="204"/>
    </location>
</feature>
<organism evidence="9 10">
    <name type="scientific">Belnapia arida</name>
    <dbReference type="NCBI Taxonomy" id="2804533"/>
    <lineage>
        <taxon>Bacteria</taxon>
        <taxon>Pseudomonadati</taxon>
        <taxon>Pseudomonadota</taxon>
        <taxon>Alphaproteobacteria</taxon>
        <taxon>Acetobacterales</taxon>
        <taxon>Roseomonadaceae</taxon>
        <taxon>Belnapia</taxon>
    </lineage>
</organism>
<protein>
    <submittedName>
        <fullName evidence="9">Type III secretion system export apparatus subunit SctU</fullName>
    </submittedName>
</protein>
<keyword evidence="3" id="KW-1003">Cell membrane</keyword>
<evidence type="ECO:0000256" key="8">
    <source>
        <dbReference type="SAM" id="Phobius"/>
    </source>
</evidence>
<evidence type="ECO:0000313" key="9">
    <source>
        <dbReference type="EMBL" id="MBL6080028.1"/>
    </source>
</evidence>
<feature type="transmembrane region" description="Helical" evidence="8">
    <location>
        <begin position="85"/>
        <end position="109"/>
    </location>
</feature>
<evidence type="ECO:0000256" key="5">
    <source>
        <dbReference type="ARBA" id="ARBA00022989"/>
    </source>
</evidence>
<dbReference type="Gene3D" id="3.40.1690.10">
    <property type="entry name" value="secretion proteins EscU"/>
    <property type="match status" value="1"/>
</dbReference>